<comment type="caution">
    <text evidence="2">The sequence shown here is derived from an EMBL/GenBank/DDBJ whole genome shotgun (WGS) entry which is preliminary data.</text>
</comment>
<dbReference type="Proteomes" id="UP000265703">
    <property type="component" value="Unassembled WGS sequence"/>
</dbReference>
<evidence type="ECO:0000256" key="1">
    <source>
        <dbReference type="SAM" id="Phobius"/>
    </source>
</evidence>
<evidence type="ECO:0008006" key="4">
    <source>
        <dbReference type="Google" id="ProtNLM"/>
    </source>
</evidence>
<sequence length="94" mass="11738">MVCRRIIISIYQNMQLKYYFEILCIMVMYIKQKYLLRVGSTNRFICVYKINIIVIFSYIYFLRLIFFSLSFEINFLVYEYRLLDYITQLINRTY</sequence>
<keyword evidence="1" id="KW-1133">Transmembrane helix</keyword>
<proteinExistence type="predicted"/>
<keyword evidence="1" id="KW-0472">Membrane</keyword>
<keyword evidence="3" id="KW-1185">Reference proteome</keyword>
<accession>A0A397SWJ6</accession>
<protein>
    <recommendedName>
        <fullName evidence="4">Transmembrane protein</fullName>
    </recommendedName>
</protein>
<evidence type="ECO:0000313" key="2">
    <source>
        <dbReference type="EMBL" id="RIA90570.1"/>
    </source>
</evidence>
<feature type="transmembrane region" description="Helical" evidence="1">
    <location>
        <begin position="48"/>
        <end position="71"/>
    </location>
</feature>
<name>A0A397SWJ6_9GLOM</name>
<keyword evidence="1" id="KW-0812">Transmembrane</keyword>
<reference evidence="2 3" key="1">
    <citation type="submission" date="2018-06" db="EMBL/GenBank/DDBJ databases">
        <title>Comparative genomics reveals the genomic features of Rhizophagus irregularis, R. cerebriforme, R. diaphanum and Gigaspora rosea, and their symbiotic lifestyle signature.</title>
        <authorList>
            <person name="Morin E."/>
            <person name="San Clemente H."/>
            <person name="Chen E.C.H."/>
            <person name="De La Providencia I."/>
            <person name="Hainaut M."/>
            <person name="Kuo A."/>
            <person name="Kohler A."/>
            <person name="Murat C."/>
            <person name="Tang N."/>
            <person name="Roy S."/>
            <person name="Loubradou J."/>
            <person name="Henrissat B."/>
            <person name="Grigoriev I.V."/>
            <person name="Corradi N."/>
            <person name="Roux C."/>
            <person name="Martin F.M."/>
        </authorList>
    </citation>
    <scope>NUCLEOTIDE SEQUENCE [LARGE SCALE GENOMIC DNA]</scope>
    <source>
        <strain evidence="2 3">DAOM 227022</strain>
    </source>
</reference>
<evidence type="ECO:0000313" key="3">
    <source>
        <dbReference type="Proteomes" id="UP000265703"/>
    </source>
</evidence>
<organism evidence="2 3">
    <name type="scientific">Glomus cerebriforme</name>
    <dbReference type="NCBI Taxonomy" id="658196"/>
    <lineage>
        <taxon>Eukaryota</taxon>
        <taxon>Fungi</taxon>
        <taxon>Fungi incertae sedis</taxon>
        <taxon>Mucoromycota</taxon>
        <taxon>Glomeromycotina</taxon>
        <taxon>Glomeromycetes</taxon>
        <taxon>Glomerales</taxon>
        <taxon>Glomeraceae</taxon>
        <taxon>Glomus</taxon>
    </lineage>
</organism>
<dbReference type="EMBL" id="QKYT01000177">
    <property type="protein sequence ID" value="RIA90570.1"/>
    <property type="molecule type" value="Genomic_DNA"/>
</dbReference>
<dbReference type="AlphaFoldDB" id="A0A397SWJ6"/>
<gene>
    <name evidence="2" type="ORF">C1645_769657</name>
</gene>